<dbReference type="InterPro" id="IPR000731">
    <property type="entry name" value="SSD"/>
</dbReference>
<feature type="transmembrane region" description="Helical" evidence="6">
    <location>
        <begin position="350"/>
        <end position="379"/>
    </location>
</feature>
<organism evidence="8 9">
    <name type="scientific">Paenibacillus artemisiicola</name>
    <dbReference type="NCBI Taxonomy" id="1172618"/>
    <lineage>
        <taxon>Bacteria</taxon>
        <taxon>Bacillati</taxon>
        <taxon>Bacillota</taxon>
        <taxon>Bacilli</taxon>
        <taxon>Bacillales</taxon>
        <taxon>Paenibacillaceae</taxon>
        <taxon>Paenibacillus</taxon>
    </lineage>
</organism>
<keyword evidence="3 6" id="KW-0812">Transmembrane</keyword>
<evidence type="ECO:0000256" key="2">
    <source>
        <dbReference type="ARBA" id="ARBA00022475"/>
    </source>
</evidence>
<keyword evidence="5 6" id="KW-0472">Membrane</keyword>
<sequence>MSTFLYKVGRSAYDKPWAFIAGWLVILAVVLAALGANGIHVSSDMKIEGTESQKVLDQLAAELPEASGGQASVVFAAPAGERLDTAERLAALRKAVDDVYRLDYVINPAELAAKAGVSDGAQAGAQAGDSAAADVRQGAEAGAQGDAAGAAGQGAEAGAQGDAAGAAGQGAGGANASAAGQAPYGPLVVDGAPVPGVMIAKDGSVALFQFQFTVQQMSLPESVPDRVIEAVSAVEKTGIQALPSDSLSTKPALGSTEGVGLIVAAVVLLMTLGSVVAAGLPLLTAILGVGISVGGAYAFSKFIPMTDITPALALMVGLAVGIDYSLFIVNRQRRMILDQGLSAREAASRAVGTAGSAVFFAGLTVIIALCGMLVIGIAFLSTMALVAAAAVLANVLIALTLLPALLGLAGERICSAKARAKQAGQSSEPRHGFARRWAAGAIKLRWPIVVAAIAVLGVAAIPVAKMEMGIPSGATANLDTTSRQSYDAISQGFGEGFNGPLLLVAEPKNGAAIGAETLGKLAQELQQHEDVSLVTPMGVNKTGDMAIISLIPKSGPTDAATKRLVHDLRAPESKLAQTYGVAIGVTGFTAINLDMSAKLAEVFPLYVGIIVVLSLIILLLVFRSVIVPVKATVGFLLSVLATFGITTAVYQWGWLHALFGFDTGGPLLSFMPIMVTGILYGLAMDYQVFLVSSMREAYVHGHHGRSSVVHGYEQASRVVVAAAVIMVSVFAGFIFAPDIMIKQIGFALAVGILIDAFVVRMTLVPAVMAVFGDRAWRLPKWLDRLLPNLDVEGEKLIAELKAKDDASPRTAFRSGSAAAAGISAVRDSSKPSGVRRPGDS</sequence>
<evidence type="ECO:0000256" key="4">
    <source>
        <dbReference type="ARBA" id="ARBA00022989"/>
    </source>
</evidence>
<feature type="transmembrane region" description="Helical" evidence="6">
    <location>
        <begin position="603"/>
        <end position="622"/>
    </location>
</feature>
<accession>A0ABS3W8Y8</accession>
<feature type="domain" description="SSD" evidence="7">
    <location>
        <begin position="260"/>
        <end position="408"/>
    </location>
</feature>
<dbReference type="Gene3D" id="1.20.1640.10">
    <property type="entry name" value="Multidrug efflux transporter AcrB transmembrane domain"/>
    <property type="match status" value="2"/>
</dbReference>
<dbReference type="PANTHER" id="PTHR33406:SF13">
    <property type="entry name" value="MEMBRANE PROTEIN YDFJ"/>
    <property type="match status" value="1"/>
</dbReference>
<dbReference type="SUPFAM" id="SSF82866">
    <property type="entry name" value="Multidrug efflux transporter AcrB transmembrane domain"/>
    <property type="match status" value="2"/>
</dbReference>
<feature type="transmembrane region" description="Helical" evidence="6">
    <location>
        <begin position="258"/>
        <end position="291"/>
    </location>
</feature>
<evidence type="ECO:0000256" key="1">
    <source>
        <dbReference type="ARBA" id="ARBA00004651"/>
    </source>
</evidence>
<feature type="transmembrane region" description="Helical" evidence="6">
    <location>
        <begin position="311"/>
        <end position="329"/>
    </location>
</feature>
<evidence type="ECO:0000313" key="9">
    <source>
        <dbReference type="Proteomes" id="UP000670947"/>
    </source>
</evidence>
<dbReference type="Pfam" id="PF03176">
    <property type="entry name" value="MMPL"/>
    <property type="match status" value="2"/>
</dbReference>
<comment type="subcellular location">
    <subcellularLocation>
        <location evidence="1">Cell membrane</location>
        <topology evidence="1">Multi-pass membrane protein</topology>
    </subcellularLocation>
</comment>
<gene>
    <name evidence="8" type="ORF">I8J29_11290</name>
</gene>
<name>A0ABS3W8Y8_9BACL</name>
<evidence type="ECO:0000259" key="7">
    <source>
        <dbReference type="PROSITE" id="PS50156"/>
    </source>
</evidence>
<feature type="transmembrane region" description="Helical" evidence="6">
    <location>
        <begin position="715"/>
        <end position="736"/>
    </location>
</feature>
<feature type="transmembrane region" description="Helical" evidence="6">
    <location>
        <begin position="634"/>
        <end position="653"/>
    </location>
</feature>
<comment type="caution">
    <text evidence="8">The sequence shown here is derived from an EMBL/GenBank/DDBJ whole genome shotgun (WGS) entry which is preliminary data.</text>
</comment>
<evidence type="ECO:0000256" key="3">
    <source>
        <dbReference type="ARBA" id="ARBA00022692"/>
    </source>
</evidence>
<reference evidence="8 9" key="1">
    <citation type="submission" date="2021-03" db="EMBL/GenBank/DDBJ databases">
        <title>Paenibacillus artemisicola MWE-103 whole genome sequence.</title>
        <authorList>
            <person name="Ham Y.J."/>
        </authorList>
    </citation>
    <scope>NUCLEOTIDE SEQUENCE [LARGE SCALE GENOMIC DNA]</scope>
    <source>
        <strain evidence="8 9">MWE-103</strain>
    </source>
</reference>
<evidence type="ECO:0000313" key="8">
    <source>
        <dbReference type="EMBL" id="MBO7744784.1"/>
    </source>
</evidence>
<dbReference type="InterPro" id="IPR050545">
    <property type="entry name" value="Mycobact_MmpL"/>
</dbReference>
<feature type="transmembrane region" description="Helical" evidence="6">
    <location>
        <begin position="444"/>
        <end position="464"/>
    </location>
</feature>
<proteinExistence type="predicted"/>
<dbReference type="PANTHER" id="PTHR33406">
    <property type="entry name" value="MEMBRANE PROTEIN MJ1562-RELATED"/>
    <property type="match status" value="1"/>
</dbReference>
<dbReference type="EMBL" id="JAGGDJ010000005">
    <property type="protein sequence ID" value="MBO7744784.1"/>
    <property type="molecule type" value="Genomic_DNA"/>
</dbReference>
<feature type="transmembrane region" description="Helical" evidence="6">
    <location>
        <begin position="673"/>
        <end position="694"/>
    </location>
</feature>
<keyword evidence="2" id="KW-1003">Cell membrane</keyword>
<feature type="transmembrane region" description="Helical" evidence="6">
    <location>
        <begin position="385"/>
        <end position="409"/>
    </location>
</feature>
<dbReference type="Proteomes" id="UP000670947">
    <property type="component" value="Unassembled WGS sequence"/>
</dbReference>
<evidence type="ECO:0000256" key="5">
    <source>
        <dbReference type="ARBA" id="ARBA00023136"/>
    </source>
</evidence>
<dbReference type="InterPro" id="IPR004869">
    <property type="entry name" value="MMPL_dom"/>
</dbReference>
<keyword evidence="9" id="KW-1185">Reference proteome</keyword>
<dbReference type="RefSeq" id="WP_208847710.1">
    <property type="nucleotide sequence ID" value="NZ_JAGGDJ010000005.1"/>
</dbReference>
<keyword evidence="4 6" id="KW-1133">Transmembrane helix</keyword>
<evidence type="ECO:0000256" key="6">
    <source>
        <dbReference type="SAM" id="Phobius"/>
    </source>
</evidence>
<protein>
    <submittedName>
        <fullName evidence="8">MMPL family transporter</fullName>
    </submittedName>
</protein>
<feature type="transmembrane region" description="Helical" evidence="6">
    <location>
        <begin position="748"/>
        <end position="771"/>
    </location>
</feature>
<dbReference type="PROSITE" id="PS50156">
    <property type="entry name" value="SSD"/>
    <property type="match status" value="1"/>
</dbReference>
<feature type="transmembrane region" description="Helical" evidence="6">
    <location>
        <begin position="20"/>
        <end position="39"/>
    </location>
</feature>